<feature type="domain" description="DinB-like" evidence="1">
    <location>
        <begin position="27"/>
        <end position="156"/>
    </location>
</feature>
<protein>
    <submittedName>
        <fullName evidence="2">DinB family protein</fullName>
    </submittedName>
</protein>
<dbReference type="EMBL" id="JAHESF010000025">
    <property type="protein sequence ID" value="MBT1699451.1"/>
    <property type="molecule type" value="Genomic_DNA"/>
</dbReference>
<dbReference type="AlphaFoldDB" id="A0AAP2DN67"/>
<dbReference type="RefSeq" id="WP_254167414.1">
    <property type="nucleotide sequence ID" value="NZ_JAHESF010000025.1"/>
</dbReference>
<organism evidence="2 3">
    <name type="scientific">Chryseosolibacter histidini</name>
    <dbReference type="NCBI Taxonomy" id="2782349"/>
    <lineage>
        <taxon>Bacteria</taxon>
        <taxon>Pseudomonadati</taxon>
        <taxon>Bacteroidota</taxon>
        <taxon>Cytophagia</taxon>
        <taxon>Cytophagales</taxon>
        <taxon>Chryseotaleaceae</taxon>
        <taxon>Chryseosolibacter</taxon>
    </lineage>
</organism>
<proteinExistence type="predicted"/>
<dbReference type="SUPFAM" id="SSF109854">
    <property type="entry name" value="DinB/YfiT-like putative metalloenzymes"/>
    <property type="match status" value="1"/>
</dbReference>
<reference evidence="2 3" key="1">
    <citation type="submission" date="2021-05" db="EMBL/GenBank/DDBJ databases">
        <title>A Polyphasic approach of four new species of the genus Ohtaekwangia: Ohtaekwangia histidinii sp. nov., Ohtaekwangia cretensis sp. nov., Ohtaekwangia indiensis sp. nov., Ohtaekwangia reichenbachii sp. nov. from diverse environment.</title>
        <authorList>
            <person name="Octaviana S."/>
        </authorList>
    </citation>
    <scope>NUCLEOTIDE SEQUENCE [LARGE SCALE GENOMIC DNA]</scope>
    <source>
        <strain evidence="2 3">PWU4</strain>
    </source>
</reference>
<dbReference type="Pfam" id="PF12867">
    <property type="entry name" value="DinB_2"/>
    <property type="match status" value="1"/>
</dbReference>
<dbReference type="InterPro" id="IPR024775">
    <property type="entry name" value="DinB-like"/>
</dbReference>
<gene>
    <name evidence="2" type="ORF">KK083_21315</name>
</gene>
<name>A0AAP2DN67_9BACT</name>
<evidence type="ECO:0000313" key="2">
    <source>
        <dbReference type="EMBL" id="MBT1699451.1"/>
    </source>
</evidence>
<accession>A0AAP2DN67</accession>
<keyword evidence="3" id="KW-1185">Reference proteome</keyword>
<sequence length="167" mass="19065">MKKIEWFERQFTFGLPAGMLPFYIERLEGTAARIEKKVAGIPDQVLSNKLGGKWSIKENIAHLAEVDEIALKRIDEMRNGVTPMSPAVIQPGKDYNAMPIGDVIKFFRSSRQRNLDKYKSLTDSDLGRQSLHPRLKVQMTPVDLAWFDAEHDDHHLVRVSEILHALS</sequence>
<dbReference type="Gene3D" id="1.20.120.450">
    <property type="entry name" value="dinb family like domain"/>
    <property type="match status" value="1"/>
</dbReference>
<evidence type="ECO:0000313" key="3">
    <source>
        <dbReference type="Proteomes" id="UP001319200"/>
    </source>
</evidence>
<dbReference type="InterPro" id="IPR034660">
    <property type="entry name" value="DinB/YfiT-like"/>
</dbReference>
<dbReference type="Proteomes" id="UP001319200">
    <property type="component" value="Unassembled WGS sequence"/>
</dbReference>
<comment type="caution">
    <text evidence="2">The sequence shown here is derived from an EMBL/GenBank/DDBJ whole genome shotgun (WGS) entry which is preliminary data.</text>
</comment>
<evidence type="ECO:0000259" key="1">
    <source>
        <dbReference type="Pfam" id="PF12867"/>
    </source>
</evidence>